<keyword evidence="5" id="KW-0479">Metal-binding</keyword>
<dbReference type="GO" id="GO:0031573">
    <property type="term" value="P:mitotic intra-S DNA damage checkpoint signaling"/>
    <property type="evidence" value="ECO:0007669"/>
    <property type="project" value="TreeGrafter"/>
</dbReference>
<keyword evidence="12" id="KW-0539">Nucleus</keyword>
<dbReference type="InterPro" id="IPR042530">
    <property type="entry name" value="EME1/EME2_C"/>
</dbReference>
<dbReference type="Gene3D" id="3.40.50.10130">
    <property type="match status" value="1"/>
</dbReference>
<keyword evidence="17" id="KW-1185">Reference proteome</keyword>
<keyword evidence="8" id="KW-0378">Hydrolase</keyword>
<evidence type="ECO:0000256" key="10">
    <source>
        <dbReference type="ARBA" id="ARBA00023172"/>
    </source>
</evidence>
<evidence type="ECO:0000256" key="1">
    <source>
        <dbReference type="ARBA" id="ARBA00001946"/>
    </source>
</evidence>
<evidence type="ECO:0000256" key="12">
    <source>
        <dbReference type="ARBA" id="ARBA00023242"/>
    </source>
</evidence>
<proteinExistence type="inferred from homology"/>
<dbReference type="GO" id="GO:0005634">
    <property type="term" value="C:nucleus"/>
    <property type="evidence" value="ECO:0007669"/>
    <property type="project" value="UniProtKB-SubCell"/>
</dbReference>
<dbReference type="EMBL" id="KV878125">
    <property type="protein sequence ID" value="OJI95941.1"/>
    <property type="molecule type" value="Genomic_DNA"/>
</dbReference>
<dbReference type="RefSeq" id="XP_040661704.1">
    <property type="nucleotide sequence ID" value="XM_040810955.1"/>
</dbReference>
<dbReference type="CDD" id="cd14686">
    <property type="entry name" value="bZIP"/>
    <property type="match status" value="1"/>
</dbReference>
<dbReference type="AlphaFoldDB" id="A0A1L9P361"/>
<feature type="region of interest" description="Disordered" evidence="14">
    <location>
        <begin position="1"/>
        <end position="39"/>
    </location>
</feature>
<evidence type="ECO:0000256" key="3">
    <source>
        <dbReference type="ARBA" id="ARBA00005313"/>
    </source>
</evidence>
<reference evidence="17" key="1">
    <citation type="journal article" date="2017" name="Genome Biol.">
        <title>Comparative genomics reveals high biological diversity and specific adaptations in the industrially and medically important fungal genus Aspergillus.</title>
        <authorList>
            <person name="de Vries R.P."/>
            <person name="Riley R."/>
            <person name="Wiebenga A."/>
            <person name="Aguilar-Osorio G."/>
            <person name="Amillis S."/>
            <person name="Uchima C.A."/>
            <person name="Anderluh G."/>
            <person name="Asadollahi M."/>
            <person name="Askin M."/>
            <person name="Barry K."/>
            <person name="Battaglia E."/>
            <person name="Bayram O."/>
            <person name="Benocci T."/>
            <person name="Braus-Stromeyer S.A."/>
            <person name="Caldana C."/>
            <person name="Canovas D."/>
            <person name="Cerqueira G.C."/>
            <person name="Chen F."/>
            <person name="Chen W."/>
            <person name="Choi C."/>
            <person name="Clum A."/>
            <person name="Dos Santos R.A."/>
            <person name="Damasio A.R."/>
            <person name="Diallinas G."/>
            <person name="Emri T."/>
            <person name="Fekete E."/>
            <person name="Flipphi M."/>
            <person name="Freyberg S."/>
            <person name="Gallo A."/>
            <person name="Gournas C."/>
            <person name="Habgood R."/>
            <person name="Hainaut M."/>
            <person name="Harispe M.L."/>
            <person name="Henrissat B."/>
            <person name="Hilden K.S."/>
            <person name="Hope R."/>
            <person name="Hossain A."/>
            <person name="Karabika E."/>
            <person name="Karaffa L."/>
            <person name="Karanyi Z."/>
            <person name="Krasevec N."/>
            <person name="Kuo A."/>
            <person name="Kusch H."/>
            <person name="LaButti K."/>
            <person name="Lagendijk E.L."/>
            <person name="Lapidus A."/>
            <person name="Levasseur A."/>
            <person name="Lindquist E."/>
            <person name="Lipzen A."/>
            <person name="Logrieco A.F."/>
            <person name="MacCabe A."/>
            <person name="Maekelae M.R."/>
            <person name="Malavazi I."/>
            <person name="Melin P."/>
            <person name="Meyer V."/>
            <person name="Mielnichuk N."/>
            <person name="Miskei M."/>
            <person name="Molnar A.P."/>
            <person name="Mule G."/>
            <person name="Ngan C.Y."/>
            <person name="Orejas M."/>
            <person name="Orosz E."/>
            <person name="Ouedraogo J.P."/>
            <person name="Overkamp K.M."/>
            <person name="Park H.-S."/>
            <person name="Perrone G."/>
            <person name="Piumi F."/>
            <person name="Punt P.J."/>
            <person name="Ram A.F."/>
            <person name="Ramon A."/>
            <person name="Rauscher S."/>
            <person name="Record E."/>
            <person name="Riano-Pachon D.M."/>
            <person name="Robert V."/>
            <person name="Roehrig J."/>
            <person name="Ruller R."/>
            <person name="Salamov A."/>
            <person name="Salih N.S."/>
            <person name="Samson R.A."/>
            <person name="Sandor E."/>
            <person name="Sanguinetti M."/>
            <person name="Schuetze T."/>
            <person name="Sepcic K."/>
            <person name="Shelest E."/>
            <person name="Sherlock G."/>
            <person name="Sophianopoulou V."/>
            <person name="Squina F.M."/>
            <person name="Sun H."/>
            <person name="Susca A."/>
            <person name="Todd R.B."/>
            <person name="Tsang A."/>
            <person name="Unkles S.E."/>
            <person name="van de Wiele N."/>
            <person name="van Rossen-Uffink D."/>
            <person name="Oliveira J.V."/>
            <person name="Vesth T.C."/>
            <person name="Visser J."/>
            <person name="Yu J.-H."/>
            <person name="Zhou M."/>
            <person name="Andersen M.R."/>
            <person name="Archer D.B."/>
            <person name="Baker S.E."/>
            <person name="Benoit I."/>
            <person name="Brakhage A.A."/>
            <person name="Braus G.H."/>
            <person name="Fischer R."/>
            <person name="Frisvad J.C."/>
            <person name="Goldman G.H."/>
            <person name="Houbraken J."/>
            <person name="Oakley B."/>
            <person name="Pocsi I."/>
            <person name="Scazzocchio C."/>
            <person name="Seiboth B."/>
            <person name="vanKuyk P.A."/>
            <person name="Wortman J."/>
            <person name="Dyer P.S."/>
            <person name="Grigoriev I.V."/>
        </authorList>
    </citation>
    <scope>NUCLEOTIDE SEQUENCE [LARGE SCALE GENOMIC DNA]</scope>
    <source>
        <strain evidence="17">CBS 583.65</strain>
    </source>
</reference>
<comment type="cofactor">
    <cofactor evidence="1">
        <name>Mg(2+)</name>
        <dbReference type="ChEBI" id="CHEBI:18420"/>
    </cofactor>
</comment>
<evidence type="ECO:0000259" key="15">
    <source>
        <dbReference type="SMART" id="SM00891"/>
    </source>
</evidence>
<dbReference type="GO" id="GO:0046872">
    <property type="term" value="F:metal ion binding"/>
    <property type="evidence" value="ECO:0007669"/>
    <property type="project" value="UniProtKB-KW"/>
</dbReference>
<keyword evidence="10" id="KW-0233">DNA recombination</keyword>
<feature type="compositionally biased region" description="Polar residues" evidence="14">
    <location>
        <begin position="131"/>
        <end position="144"/>
    </location>
</feature>
<sequence>MPPEVINLISSTPPPPQNLREPSSSIRRFRSSPPAPADAFSIPLLSDDIDLDLAQFTNDGVENLDNPAKRRRLTPEIDTATKSPRGNDNFLPPPNRSHFVFSDEIVPSSDGPSNAQSKRPVFTLDSDPIVFTSSAPQPARQNASPEKRKGNNQRATTKSGGIQIDDDSDNGTALGGGGPQSRKYPWEDDIDQSSDPFNVPDPSELFNIPETEVVVPGLRSELSGRTASLLANLKEHAKDDASDARALTKQKSRGRRGGSEELLDPDELPEPRGGRKPKKATTTKPATADKEAKAKEREAAKAQRDREKQLEKERKQKMRDEKAKDKQLAAEIADVNKLKVEKKNSTPEMIIDLSSSFKETNIGNQALEYMRALGVEHSFFDSSFQNLIKWRRKTKATYNKALGYWEPCELHIREEEHVLCFLTAQEFVEMAASSVDLDRPDAPSDLEAHILRLKSAHPRCTVIYLIEGLTAWMRKSANARNRAYQAEFRRNLEEAQGSSTTASTSTQSRRKKSTKSDSVPQIDDDTIEDALLNLQVTHDCLIHQIAAPAETAEWIKVFTEHISTIPYRRERMEDNDSAFCMESGQVKPGEDAFDSYIRMLQEVSRVTASMAYGVAHQHPTVVDLVRGMRRAGPGMLEDVKKSANKNGAVTDSRIGPAASRRLYKVFMGMDPQSTDI</sequence>
<dbReference type="SMART" id="SM00891">
    <property type="entry name" value="ERCC4"/>
    <property type="match status" value="1"/>
</dbReference>
<evidence type="ECO:0000256" key="13">
    <source>
        <dbReference type="ARBA" id="ARBA00023254"/>
    </source>
</evidence>
<dbReference type="STRING" id="1036611.A0A1L9P361"/>
<keyword evidence="7" id="KW-0227">DNA damage</keyword>
<evidence type="ECO:0000256" key="14">
    <source>
        <dbReference type="SAM" id="MobiDB-lite"/>
    </source>
</evidence>
<dbReference type="GO" id="GO:0008821">
    <property type="term" value="F:crossover junction DNA endonuclease activity"/>
    <property type="evidence" value="ECO:0007669"/>
    <property type="project" value="TreeGrafter"/>
</dbReference>
<feature type="region of interest" description="Disordered" evidence="14">
    <location>
        <begin position="59"/>
        <end position="208"/>
    </location>
</feature>
<accession>A0A1L9P361</accession>
<dbReference type="InterPro" id="IPR006166">
    <property type="entry name" value="ERCC4_domain"/>
</dbReference>
<dbReference type="FunFam" id="1.10.150.670:FF:000004">
    <property type="entry name" value="Crossover junction endonuclease EME1"/>
    <property type="match status" value="1"/>
</dbReference>
<evidence type="ECO:0000256" key="7">
    <source>
        <dbReference type="ARBA" id="ARBA00022763"/>
    </source>
</evidence>
<feature type="domain" description="ERCC4" evidence="15">
    <location>
        <begin position="348"/>
        <end position="629"/>
    </location>
</feature>
<organism evidence="16 17">
    <name type="scientific">Aspergillus versicolor CBS 583.65</name>
    <dbReference type="NCBI Taxonomy" id="1036611"/>
    <lineage>
        <taxon>Eukaryota</taxon>
        <taxon>Fungi</taxon>
        <taxon>Dikarya</taxon>
        <taxon>Ascomycota</taxon>
        <taxon>Pezizomycotina</taxon>
        <taxon>Eurotiomycetes</taxon>
        <taxon>Eurotiomycetidae</taxon>
        <taxon>Eurotiales</taxon>
        <taxon>Aspergillaceae</taxon>
        <taxon>Aspergillus</taxon>
        <taxon>Aspergillus subgen. Nidulantes</taxon>
    </lineage>
</organism>
<dbReference type="CDD" id="cd20085">
    <property type="entry name" value="XPF_nuclease_Mms4"/>
    <property type="match status" value="1"/>
</dbReference>
<comment type="similarity">
    <text evidence="3">Belongs to the EME1/MMS4 family.</text>
</comment>
<dbReference type="VEuPathDB" id="FungiDB:ASPVEDRAFT_35252"/>
<dbReference type="GO" id="GO:0006302">
    <property type="term" value="P:double-strand break repair"/>
    <property type="evidence" value="ECO:0007669"/>
    <property type="project" value="TreeGrafter"/>
</dbReference>
<dbReference type="PANTHER" id="PTHR21077">
    <property type="entry name" value="EME1 PROTEIN"/>
    <property type="match status" value="1"/>
</dbReference>
<comment type="subcellular location">
    <subcellularLocation>
        <location evidence="2">Nucleus</location>
    </subcellularLocation>
</comment>
<dbReference type="Gene3D" id="1.10.150.670">
    <property type="entry name" value="Crossover junction endonuclease EME1, DNA-binding domain"/>
    <property type="match status" value="1"/>
</dbReference>
<keyword evidence="6" id="KW-0255">Endonuclease</keyword>
<dbReference type="InterPro" id="IPR047521">
    <property type="entry name" value="XPF_nuclease_EME1_ascomycetes"/>
</dbReference>
<evidence type="ECO:0000256" key="4">
    <source>
        <dbReference type="ARBA" id="ARBA00022722"/>
    </source>
</evidence>
<evidence type="ECO:0000256" key="9">
    <source>
        <dbReference type="ARBA" id="ARBA00022842"/>
    </source>
</evidence>
<evidence type="ECO:0000256" key="11">
    <source>
        <dbReference type="ARBA" id="ARBA00023204"/>
    </source>
</evidence>
<keyword evidence="13" id="KW-0469">Meiosis</keyword>
<protein>
    <recommendedName>
        <fullName evidence="15">ERCC4 domain-containing protein</fullName>
    </recommendedName>
</protein>
<dbReference type="GO" id="GO:0048476">
    <property type="term" value="C:Holliday junction resolvase complex"/>
    <property type="evidence" value="ECO:0007669"/>
    <property type="project" value="InterPro"/>
</dbReference>
<dbReference type="InterPro" id="IPR033310">
    <property type="entry name" value="Mms4/EME1/EME2"/>
</dbReference>
<feature type="region of interest" description="Disordered" evidence="14">
    <location>
        <begin position="235"/>
        <end position="325"/>
    </location>
</feature>
<dbReference type="FunFam" id="3.40.50.10130:FF:000010">
    <property type="entry name" value="Crossover junction endonuclease eme1"/>
    <property type="match status" value="1"/>
</dbReference>
<feature type="compositionally biased region" description="Low complexity" evidence="14">
    <location>
        <begin position="498"/>
        <end position="507"/>
    </location>
</feature>
<feature type="region of interest" description="Disordered" evidence="14">
    <location>
        <begin position="492"/>
        <end position="522"/>
    </location>
</feature>
<dbReference type="GO" id="GO:0031297">
    <property type="term" value="P:replication fork processing"/>
    <property type="evidence" value="ECO:0007669"/>
    <property type="project" value="TreeGrafter"/>
</dbReference>
<keyword evidence="11" id="KW-0234">DNA repair</keyword>
<gene>
    <name evidence="16" type="ORF">ASPVEDRAFT_35252</name>
</gene>
<keyword evidence="9" id="KW-0460">Magnesium</keyword>
<dbReference type="PANTHER" id="PTHR21077:SF5">
    <property type="entry name" value="CROSSOVER JUNCTION ENDONUCLEASE MMS4"/>
    <property type="match status" value="1"/>
</dbReference>
<name>A0A1L9P361_ASPVE</name>
<evidence type="ECO:0000256" key="8">
    <source>
        <dbReference type="ARBA" id="ARBA00022801"/>
    </source>
</evidence>
<keyword evidence="4" id="KW-0540">Nuclease</keyword>
<dbReference type="Proteomes" id="UP000184073">
    <property type="component" value="Unassembled WGS sequence"/>
</dbReference>
<feature type="compositionally biased region" description="Basic and acidic residues" evidence="14">
    <location>
        <begin position="287"/>
        <end position="325"/>
    </location>
</feature>
<evidence type="ECO:0000256" key="2">
    <source>
        <dbReference type="ARBA" id="ARBA00004123"/>
    </source>
</evidence>
<evidence type="ECO:0000313" key="17">
    <source>
        <dbReference type="Proteomes" id="UP000184073"/>
    </source>
</evidence>
<dbReference type="OrthoDB" id="343092at2759"/>
<dbReference type="Pfam" id="PF02732">
    <property type="entry name" value="ERCC4"/>
    <property type="match status" value="1"/>
</dbReference>
<evidence type="ECO:0000256" key="6">
    <source>
        <dbReference type="ARBA" id="ARBA00022759"/>
    </source>
</evidence>
<dbReference type="GO" id="GO:0003677">
    <property type="term" value="F:DNA binding"/>
    <property type="evidence" value="ECO:0007669"/>
    <property type="project" value="InterPro"/>
</dbReference>
<dbReference type="GeneID" id="63726466"/>
<dbReference type="GO" id="GO:0000712">
    <property type="term" value="P:resolution of meiotic recombination intermediates"/>
    <property type="evidence" value="ECO:0007669"/>
    <property type="project" value="TreeGrafter"/>
</dbReference>
<evidence type="ECO:0000313" key="16">
    <source>
        <dbReference type="EMBL" id="OJI95941.1"/>
    </source>
</evidence>
<evidence type="ECO:0000256" key="5">
    <source>
        <dbReference type="ARBA" id="ARBA00022723"/>
    </source>
</evidence>